<evidence type="ECO:0000313" key="2">
    <source>
        <dbReference type="EMBL" id="AKT37654.1"/>
    </source>
</evidence>
<evidence type="ECO:0008006" key="4">
    <source>
        <dbReference type="Google" id="ProtNLM"/>
    </source>
</evidence>
<keyword evidence="1" id="KW-0732">Signal</keyword>
<proteinExistence type="predicted"/>
<gene>
    <name evidence="2" type="ORF">CMC5_017960</name>
</gene>
<dbReference type="Proteomes" id="UP000067626">
    <property type="component" value="Chromosome"/>
</dbReference>
<evidence type="ECO:0000313" key="3">
    <source>
        <dbReference type="Proteomes" id="UP000067626"/>
    </source>
</evidence>
<dbReference type="AlphaFoldDB" id="A0A0K1E9Y5"/>
<feature type="chain" id="PRO_5005459080" description="Secreted protein" evidence="1">
    <location>
        <begin position="25"/>
        <end position="350"/>
    </location>
</feature>
<dbReference type="RefSeq" id="WP_050429991.1">
    <property type="nucleotide sequence ID" value="NZ_CP012159.1"/>
</dbReference>
<organism evidence="2 3">
    <name type="scientific">Chondromyces crocatus</name>
    <dbReference type="NCBI Taxonomy" id="52"/>
    <lineage>
        <taxon>Bacteria</taxon>
        <taxon>Pseudomonadati</taxon>
        <taxon>Myxococcota</taxon>
        <taxon>Polyangia</taxon>
        <taxon>Polyangiales</taxon>
        <taxon>Polyangiaceae</taxon>
        <taxon>Chondromyces</taxon>
    </lineage>
</organism>
<sequence length="350" mass="37902">MQHCSFTGAAAALAVTLLALPSVAQELPKKLEAPKHEYLSSGTSDRKDGLDGTLAVGAQFSVSDNRSVLGQTDGMSLLFGFKLDSTLQYNRGPWEWRTVIGMAGGMARTPLIDQLVKARDLATLDSTALYHVLPWFGPFLRVAANTTMFRGADVRPGETTYLIRREDGTVDATVAERLPMTDPFRPLTLKESVGPFAQPVKSDAFSLEARAGAGARQSFAKGQLALADDAATPEIEVQEMSNAYQLGMEASLEMWGVTANKGISYRLMGEVLIPFMHTALPTTEDRSAFDLANLALIGSLSFKVVEWASVDYELRLVREPLLVDKLQTQNNVLLSLALAYPPPKPAAPAK</sequence>
<dbReference type="OrthoDB" id="5487138at2"/>
<dbReference type="EMBL" id="CP012159">
    <property type="protein sequence ID" value="AKT37654.1"/>
    <property type="molecule type" value="Genomic_DNA"/>
</dbReference>
<keyword evidence="3" id="KW-1185">Reference proteome</keyword>
<name>A0A0K1E9Y5_CHOCO</name>
<protein>
    <recommendedName>
        <fullName evidence="4">Secreted protein</fullName>
    </recommendedName>
</protein>
<feature type="signal peptide" evidence="1">
    <location>
        <begin position="1"/>
        <end position="24"/>
    </location>
</feature>
<evidence type="ECO:0000256" key="1">
    <source>
        <dbReference type="SAM" id="SignalP"/>
    </source>
</evidence>
<reference evidence="2 3" key="1">
    <citation type="submission" date="2015-07" db="EMBL/GenBank/DDBJ databases">
        <title>Genome analysis of myxobacterium Chondromyces crocatus Cm c5 reveals a high potential for natural compound synthesis and the genetic basis for the loss of fruiting body formation.</title>
        <authorList>
            <person name="Zaburannyi N."/>
            <person name="Bunk B."/>
            <person name="Maier J."/>
            <person name="Overmann J."/>
            <person name="Mueller R."/>
        </authorList>
    </citation>
    <scope>NUCLEOTIDE SEQUENCE [LARGE SCALE GENOMIC DNA]</scope>
    <source>
        <strain evidence="2 3">Cm c5</strain>
    </source>
</reference>
<dbReference type="KEGG" id="ccro:CMC5_017960"/>
<accession>A0A0K1E9Y5</accession>